<protein>
    <submittedName>
        <fullName evidence="4">Uncharacterized protein</fullName>
    </submittedName>
</protein>
<gene>
    <name evidence="4" type="ORF">J2744_002465</name>
</gene>
<feature type="domain" description="DUF8054" evidence="3">
    <location>
        <begin position="113"/>
        <end position="234"/>
    </location>
</feature>
<evidence type="ECO:0000259" key="2">
    <source>
        <dbReference type="Pfam" id="PF26237"/>
    </source>
</evidence>
<dbReference type="Proteomes" id="UP000770586">
    <property type="component" value="Unassembled WGS sequence"/>
</dbReference>
<evidence type="ECO:0000313" key="5">
    <source>
        <dbReference type="Proteomes" id="UP000770586"/>
    </source>
</evidence>
<name>A0A8J7R621_9EURY</name>
<dbReference type="EMBL" id="JAGGKE010000011">
    <property type="protein sequence ID" value="MBP1902769.1"/>
    <property type="molecule type" value="Genomic_DNA"/>
</dbReference>
<sequence>MDTPGGSLVDRIRQPEYTGENRCLPCTVVNVAIGVALGAAVAVAVAPPVGAAATTVSLAAVWLRGYLVPGTPELTKRYLPKSVLRLFGKAPTGATRASADASRGASPDGTAVDPQSYLLDAGALVETDDGSDLTYAPWFASAWRDALDDARKADDAAAVARLADVDAADEPGLSVEERGNAVFAAVDGDRIGHWVSQPAFLADAAADRVLRANDDGWTDLPQPARSEVLGGLRLFVEECPACGGEVTVGEEVVASCCTTRDVVVGRCEGCEARIFEIEPAGLGGAE</sequence>
<feature type="domain" description="DUF8054" evidence="2">
    <location>
        <begin position="237"/>
        <end position="276"/>
    </location>
</feature>
<evidence type="ECO:0000259" key="3">
    <source>
        <dbReference type="Pfam" id="PF26238"/>
    </source>
</evidence>
<dbReference type="InterPro" id="IPR058674">
    <property type="entry name" value="DUF8054_N"/>
</dbReference>
<dbReference type="Pfam" id="PF26236">
    <property type="entry name" value="DUF8054_N"/>
    <property type="match status" value="1"/>
</dbReference>
<feature type="domain" description="DUF8054" evidence="1">
    <location>
        <begin position="9"/>
        <end position="89"/>
    </location>
</feature>
<dbReference type="RefSeq" id="WP_210113625.1">
    <property type="nucleotide sequence ID" value="NZ_BAAADX010000007.1"/>
</dbReference>
<proteinExistence type="predicted"/>
<dbReference type="Pfam" id="PF26238">
    <property type="entry name" value="DUF8054_M"/>
    <property type="match status" value="1"/>
</dbReference>
<dbReference type="Pfam" id="PF26237">
    <property type="entry name" value="DUF8054_C"/>
    <property type="match status" value="1"/>
</dbReference>
<organism evidence="4 5">
    <name type="scientific">Halorubrum trapanicum</name>
    <dbReference type="NCBI Taxonomy" id="29284"/>
    <lineage>
        <taxon>Archaea</taxon>
        <taxon>Methanobacteriati</taxon>
        <taxon>Methanobacteriota</taxon>
        <taxon>Stenosarchaea group</taxon>
        <taxon>Halobacteria</taxon>
        <taxon>Halobacteriales</taxon>
        <taxon>Haloferacaceae</taxon>
        <taxon>Halorubrum</taxon>
    </lineage>
</organism>
<dbReference type="OrthoDB" id="292134at2157"/>
<reference evidence="4 5" key="1">
    <citation type="submission" date="2021-03" db="EMBL/GenBank/DDBJ databases">
        <title>Genomic Encyclopedia of Type Strains, Phase IV (KMG-IV): sequencing the most valuable type-strain genomes for metagenomic binning, comparative biology and taxonomic classification.</title>
        <authorList>
            <person name="Goeker M."/>
        </authorList>
    </citation>
    <scope>NUCLEOTIDE SEQUENCE [LARGE SCALE GENOMIC DNA]</scope>
    <source>
        <strain evidence="4 5">DSM 12287</strain>
    </source>
</reference>
<dbReference type="InterPro" id="IPR058775">
    <property type="entry name" value="DUF8054_M"/>
</dbReference>
<comment type="caution">
    <text evidence="4">The sequence shown here is derived from an EMBL/GenBank/DDBJ whole genome shotgun (WGS) entry which is preliminary data.</text>
</comment>
<evidence type="ECO:0000313" key="4">
    <source>
        <dbReference type="EMBL" id="MBP1902769.1"/>
    </source>
</evidence>
<dbReference type="InterPro" id="IPR058675">
    <property type="entry name" value="DUF8054_C"/>
</dbReference>
<keyword evidence="5" id="KW-1185">Reference proteome</keyword>
<dbReference type="AlphaFoldDB" id="A0A8J7R621"/>
<accession>A0A8J7R621</accession>
<evidence type="ECO:0000259" key="1">
    <source>
        <dbReference type="Pfam" id="PF26236"/>
    </source>
</evidence>